<reference evidence="1" key="1">
    <citation type="submission" date="2019-10" db="EMBL/GenBank/DDBJ databases">
        <authorList>
            <consortium name="DOE Joint Genome Institute"/>
            <person name="Kuo A."/>
            <person name="Miyauchi S."/>
            <person name="Kiss E."/>
            <person name="Drula E."/>
            <person name="Kohler A."/>
            <person name="Sanchez-Garcia M."/>
            <person name="Andreopoulos B."/>
            <person name="Barry K.W."/>
            <person name="Bonito G."/>
            <person name="Buee M."/>
            <person name="Carver A."/>
            <person name="Chen C."/>
            <person name="Cichocki N."/>
            <person name="Clum A."/>
            <person name="Culley D."/>
            <person name="Crous P.W."/>
            <person name="Fauchery L."/>
            <person name="Girlanda M."/>
            <person name="Hayes R."/>
            <person name="Keri Z."/>
            <person name="LaButti K."/>
            <person name="Lipzen A."/>
            <person name="Lombard V."/>
            <person name="Magnuson J."/>
            <person name="Maillard F."/>
            <person name="Morin E."/>
            <person name="Murat C."/>
            <person name="Nolan M."/>
            <person name="Ohm R."/>
            <person name="Pangilinan J."/>
            <person name="Pereira M."/>
            <person name="Perotto S."/>
            <person name="Peter M."/>
            <person name="Riley R."/>
            <person name="Sitrit Y."/>
            <person name="Stielow B."/>
            <person name="Szollosi G."/>
            <person name="Zifcakova L."/>
            <person name="Stursova M."/>
            <person name="Spatafora J.W."/>
            <person name="Tedersoo L."/>
            <person name="Vaario L.-M."/>
            <person name="Yamada A."/>
            <person name="Yan M."/>
            <person name="Wang P."/>
            <person name="Xu J."/>
            <person name="Bruns T."/>
            <person name="Baldrian P."/>
            <person name="Vilgalys R."/>
            <person name="Henrissat B."/>
            <person name="Grigoriev I.V."/>
            <person name="Hibbett D."/>
            <person name="Nagy L.G."/>
            <person name="Martin F.M."/>
        </authorList>
    </citation>
    <scope>NUCLEOTIDE SEQUENCE</scope>
    <source>
        <strain evidence="1">BED1</strain>
    </source>
</reference>
<keyword evidence="2" id="KW-1185">Reference proteome</keyword>
<dbReference type="Proteomes" id="UP001194468">
    <property type="component" value="Unassembled WGS sequence"/>
</dbReference>
<protein>
    <submittedName>
        <fullName evidence="1">Uncharacterized protein</fullName>
    </submittedName>
</protein>
<sequence>MSQVPDGSLYPSTIHGNALRKTSRLGRVGSFGAHLEQLIMFSPRIRTALRHFFIRCSATDTCEDCMFRDPGFKSTTSIAFRILHTSLAVKSRLAHSACSSRSLIDWMIFRWQCSAG</sequence>
<organism evidence="1 2">
    <name type="scientific">Boletus edulis BED1</name>
    <dbReference type="NCBI Taxonomy" id="1328754"/>
    <lineage>
        <taxon>Eukaryota</taxon>
        <taxon>Fungi</taxon>
        <taxon>Dikarya</taxon>
        <taxon>Basidiomycota</taxon>
        <taxon>Agaricomycotina</taxon>
        <taxon>Agaricomycetes</taxon>
        <taxon>Agaricomycetidae</taxon>
        <taxon>Boletales</taxon>
        <taxon>Boletineae</taxon>
        <taxon>Boletaceae</taxon>
        <taxon>Boletoideae</taxon>
        <taxon>Boletus</taxon>
    </lineage>
</organism>
<dbReference type="AlphaFoldDB" id="A0AAD4BCS6"/>
<dbReference type="EMBL" id="WHUW01000196">
    <property type="protein sequence ID" value="KAF8418466.1"/>
    <property type="molecule type" value="Genomic_DNA"/>
</dbReference>
<gene>
    <name evidence="1" type="ORF">L210DRAFT_2372875</name>
</gene>
<accession>A0AAD4BCS6</accession>
<comment type="caution">
    <text evidence="1">The sequence shown here is derived from an EMBL/GenBank/DDBJ whole genome shotgun (WGS) entry which is preliminary data.</text>
</comment>
<reference evidence="1" key="2">
    <citation type="journal article" date="2020" name="Nat. Commun.">
        <title>Large-scale genome sequencing of mycorrhizal fungi provides insights into the early evolution of symbiotic traits.</title>
        <authorList>
            <person name="Miyauchi S."/>
            <person name="Kiss E."/>
            <person name="Kuo A."/>
            <person name="Drula E."/>
            <person name="Kohler A."/>
            <person name="Sanchez-Garcia M."/>
            <person name="Morin E."/>
            <person name="Andreopoulos B."/>
            <person name="Barry K.W."/>
            <person name="Bonito G."/>
            <person name="Buee M."/>
            <person name="Carver A."/>
            <person name="Chen C."/>
            <person name="Cichocki N."/>
            <person name="Clum A."/>
            <person name="Culley D."/>
            <person name="Crous P.W."/>
            <person name="Fauchery L."/>
            <person name="Girlanda M."/>
            <person name="Hayes R.D."/>
            <person name="Keri Z."/>
            <person name="LaButti K."/>
            <person name="Lipzen A."/>
            <person name="Lombard V."/>
            <person name="Magnuson J."/>
            <person name="Maillard F."/>
            <person name="Murat C."/>
            <person name="Nolan M."/>
            <person name="Ohm R.A."/>
            <person name="Pangilinan J."/>
            <person name="Pereira M.F."/>
            <person name="Perotto S."/>
            <person name="Peter M."/>
            <person name="Pfister S."/>
            <person name="Riley R."/>
            <person name="Sitrit Y."/>
            <person name="Stielow J.B."/>
            <person name="Szollosi G."/>
            <person name="Zifcakova L."/>
            <person name="Stursova M."/>
            <person name="Spatafora J.W."/>
            <person name="Tedersoo L."/>
            <person name="Vaario L.M."/>
            <person name="Yamada A."/>
            <person name="Yan M."/>
            <person name="Wang P."/>
            <person name="Xu J."/>
            <person name="Bruns T."/>
            <person name="Baldrian P."/>
            <person name="Vilgalys R."/>
            <person name="Dunand C."/>
            <person name="Henrissat B."/>
            <person name="Grigoriev I.V."/>
            <person name="Hibbett D."/>
            <person name="Nagy L.G."/>
            <person name="Martin F.M."/>
        </authorList>
    </citation>
    <scope>NUCLEOTIDE SEQUENCE</scope>
    <source>
        <strain evidence="1">BED1</strain>
    </source>
</reference>
<evidence type="ECO:0000313" key="1">
    <source>
        <dbReference type="EMBL" id="KAF8418466.1"/>
    </source>
</evidence>
<proteinExistence type="predicted"/>
<name>A0AAD4BCS6_BOLED</name>
<evidence type="ECO:0000313" key="2">
    <source>
        <dbReference type="Proteomes" id="UP001194468"/>
    </source>
</evidence>